<feature type="region of interest" description="Disordered" evidence="10">
    <location>
        <begin position="50"/>
        <end position="73"/>
    </location>
</feature>
<keyword evidence="4" id="KW-1003">Cell membrane</keyword>
<evidence type="ECO:0000256" key="9">
    <source>
        <dbReference type="ARBA" id="ARBA00023136"/>
    </source>
</evidence>
<dbReference type="GO" id="GO:0015031">
    <property type="term" value="P:protein transport"/>
    <property type="evidence" value="ECO:0007669"/>
    <property type="project" value="UniProtKB-KW"/>
</dbReference>
<evidence type="ECO:0000256" key="4">
    <source>
        <dbReference type="ARBA" id="ARBA00022475"/>
    </source>
</evidence>
<dbReference type="HOGENOM" id="CLU_076057_4_0_4"/>
<name>W0SHK7_9PROT</name>
<dbReference type="GO" id="GO:0055085">
    <property type="term" value="P:transmembrane transport"/>
    <property type="evidence" value="ECO:0007669"/>
    <property type="project" value="InterPro"/>
</dbReference>
<keyword evidence="13" id="KW-1185">Reference proteome</keyword>
<dbReference type="InterPro" id="IPR006260">
    <property type="entry name" value="TonB/TolA_C"/>
</dbReference>
<dbReference type="InterPro" id="IPR051045">
    <property type="entry name" value="TonB-dependent_transducer"/>
</dbReference>
<dbReference type="Pfam" id="PF03544">
    <property type="entry name" value="TonB_C"/>
    <property type="match status" value="1"/>
</dbReference>
<dbReference type="OrthoDB" id="9792439at2"/>
<evidence type="ECO:0000256" key="2">
    <source>
        <dbReference type="ARBA" id="ARBA00006555"/>
    </source>
</evidence>
<evidence type="ECO:0000313" key="13">
    <source>
        <dbReference type="Proteomes" id="UP000031637"/>
    </source>
</evidence>
<dbReference type="Gene3D" id="3.30.1150.10">
    <property type="match status" value="1"/>
</dbReference>
<evidence type="ECO:0000256" key="1">
    <source>
        <dbReference type="ARBA" id="ARBA00004383"/>
    </source>
</evidence>
<accession>W0SHK7</accession>
<dbReference type="SUPFAM" id="SSF74653">
    <property type="entry name" value="TolA/TonB C-terminal domain"/>
    <property type="match status" value="1"/>
</dbReference>
<dbReference type="KEGG" id="shd:SUTH_02543"/>
<gene>
    <name evidence="12" type="ORF">SUTH_02543</name>
</gene>
<evidence type="ECO:0000256" key="8">
    <source>
        <dbReference type="ARBA" id="ARBA00022989"/>
    </source>
</evidence>
<protein>
    <submittedName>
        <fullName evidence="12">TonB family protein</fullName>
    </submittedName>
</protein>
<keyword evidence="5" id="KW-0997">Cell inner membrane</keyword>
<proteinExistence type="inferred from homology"/>
<dbReference type="InterPro" id="IPR037682">
    <property type="entry name" value="TonB_C"/>
</dbReference>
<dbReference type="PANTHER" id="PTHR33446">
    <property type="entry name" value="PROTEIN TONB-RELATED"/>
    <property type="match status" value="1"/>
</dbReference>
<dbReference type="GO" id="GO:0005886">
    <property type="term" value="C:plasma membrane"/>
    <property type="evidence" value="ECO:0007669"/>
    <property type="project" value="UniProtKB-SubCell"/>
</dbReference>
<sequence>MIAASPRWPGLVFVILLHAAALGALWQHRLLPSSSTIDALFVHFIAPPAPPKAEKPKSPPPKPQRVEKPQPRQLVAEAPVTAPIDYVAPLPPRQEPVIDAPRMPLSANPMALGSELSLACPERAPPVYPAMSRRLGEVGIVVLRVELDEQGLVANAKVETASGFERLDHAALAAVKTWRCNPPQRNGQPTRAIAKQPFHFVLQGH</sequence>
<dbReference type="AlphaFoldDB" id="W0SHK7"/>
<reference evidence="12 13" key="1">
    <citation type="journal article" date="2014" name="Syst. Appl. Microbiol.">
        <title>Complete genomes of freshwater sulfur oxidizers Sulfuricella denitrificans skB26 and Sulfuritalea hydrogenivorans sk43H: genetic insights into the sulfur oxidation pathway of betaproteobacteria.</title>
        <authorList>
            <person name="Watanabe T."/>
            <person name="Kojima H."/>
            <person name="Fukui M."/>
        </authorList>
    </citation>
    <scope>NUCLEOTIDE SEQUENCE [LARGE SCALE GENOMIC DNA]</scope>
    <source>
        <strain evidence="12">DSM22779</strain>
    </source>
</reference>
<comment type="subcellular location">
    <subcellularLocation>
        <location evidence="1">Cell inner membrane</location>
        <topology evidence="1">Single-pass membrane protein</topology>
        <orientation evidence="1">Periplasmic side</orientation>
    </subcellularLocation>
</comment>
<evidence type="ECO:0000256" key="3">
    <source>
        <dbReference type="ARBA" id="ARBA00022448"/>
    </source>
</evidence>
<dbReference type="Proteomes" id="UP000031637">
    <property type="component" value="Chromosome"/>
</dbReference>
<evidence type="ECO:0000313" key="12">
    <source>
        <dbReference type="EMBL" id="BAO30325.1"/>
    </source>
</evidence>
<keyword evidence="9" id="KW-0472">Membrane</keyword>
<comment type="similarity">
    <text evidence="2">Belongs to the TonB family.</text>
</comment>
<organism evidence="12 13">
    <name type="scientific">Sulfuritalea hydrogenivorans sk43H</name>
    <dbReference type="NCBI Taxonomy" id="1223802"/>
    <lineage>
        <taxon>Bacteria</taxon>
        <taxon>Pseudomonadati</taxon>
        <taxon>Pseudomonadota</taxon>
        <taxon>Betaproteobacteria</taxon>
        <taxon>Nitrosomonadales</taxon>
        <taxon>Sterolibacteriaceae</taxon>
        <taxon>Sulfuritalea</taxon>
    </lineage>
</organism>
<dbReference type="RefSeq" id="WP_041099696.1">
    <property type="nucleotide sequence ID" value="NZ_AP012547.1"/>
</dbReference>
<evidence type="ECO:0000259" key="11">
    <source>
        <dbReference type="PROSITE" id="PS52015"/>
    </source>
</evidence>
<keyword evidence="3" id="KW-0813">Transport</keyword>
<keyword evidence="7" id="KW-0653">Protein transport</keyword>
<dbReference type="STRING" id="1223802.SUTH_02543"/>
<keyword evidence="6" id="KW-0812">Transmembrane</keyword>
<dbReference type="NCBIfam" id="TIGR01352">
    <property type="entry name" value="tonB_Cterm"/>
    <property type="match status" value="1"/>
</dbReference>
<keyword evidence="8" id="KW-1133">Transmembrane helix</keyword>
<evidence type="ECO:0000256" key="5">
    <source>
        <dbReference type="ARBA" id="ARBA00022519"/>
    </source>
</evidence>
<evidence type="ECO:0000256" key="7">
    <source>
        <dbReference type="ARBA" id="ARBA00022927"/>
    </source>
</evidence>
<dbReference type="PROSITE" id="PS52015">
    <property type="entry name" value="TONB_CTD"/>
    <property type="match status" value="1"/>
</dbReference>
<dbReference type="EMBL" id="AP012547">
    <property type="protein sequence ID" value="BAO30325.1"/>
    <property type="molecule type" value="Genomic_DNA"/>
</dbReference>
<evidence type="ECO:0000256" key="6">
    <source>
        <dbReference type="ARBA" id="ARBA00022692"/>
    </source>
</evidence>
<evidence type="ECO:0000256" key="10">
    <source>
        <dbReference type="SAM" id="MobiDB-lite"/>
    </source>
</evidence>
<feature type="domain" description="TonB C-terminal" evidence="11">
    <location>
        <begin position="113"/>
        <end position="205"/>
    </location>
</feature>